<dbReference type="PANTHER" id="PTHR47331">
    <property type="entry name" value="PHD-TYPE DOMAIN-CONTAINING PROTEIN"/>
    <property type="match status" value="1"/>
</dbReference>
<proteinExistence type="predicted"/>
<gene>
    <name evidence="1" type="ORF">BBRV_LOCUS31916</name>
</gene>
<accession>A0A6V7IVT5</accession>
<name>A0A6V7IVT5_9HYME</name>
<sequence length="287" mass="33298">MEKPSETLALRQLKRIEDMLNDIQEPRPDTPLVRAQLRLKIDYLKNIINSLPCTMDRLPGNDAFTVIRSPEEEKLFRTYLKTVSEKEVQLAIPQDPQLASLNLNLAILPRMKMRTFDGRLENWIPFSEWFTIHIHYSKDMEHHVKLCYLQDALTGEPAELIAGFTTANRSSYTQAWVLLNDRYDKEDKIMQRYLELAAEIPSLDGDEGISIIQFAIKFVGYFRKLNALSPASDSWKEELKAIVISKFDENTEEKWKERTDRIEGETPTVEMLMAFLQEERAKASATI</sequence>
<evidence type="ECO:0000313" key="1">
    <source>
        <dbReference type="EMBL" id="CAD1542061.1"/>
    </source>
</evidence>
<protein>
    <submittedName>
        <fullName evidence="1">Uncharacterized protein</fullName>
    </submittedName>
</protein>
<organism evidence="1">
    <name type="scientific">Bracon brevicornis</name>
    <dbReference type="NCBI Taxonomy" id="1563983"/>
    <lineage>
        <taxon>Eukaryota</taxon>
        <taxon>Metazoa</taxon>
        <taxon>Ecdysozoa</taxon>
        <taxon>Arthropoda</taxon>
        <taxon>Hexapoda</taxon>
        <taxon>Insecta</taxon>
        <taxon>Pterygota</taxon>
        <taxon>Neoptera</taxon>
        <taxon>Endopterygota</taxon>
        <taxon>Hymenoptera</taxon>
        <taxon>Apocrita</taxon>
        <taxon>Ichneumonoidea</taxon>
        <taxon>Braconidae</taxon>
        <taxon>Braconinae</taxon>
        <taxon>Bracon</taxon>
    </lineage>
</organism>
<dbReference type="EMBL" id="CADCXW020000009">
    <property type="protein sequence ID" value="CAD1542061.1"/>
    <property type="molecule type" value="Genomic_DNA"/>
</dbReference>
<dbReference type="InterPro" id="IPR005312">
    <property type="entry name" value="DUF1759"/>
</dbReference>
<reference evidence="1" key="1">
    <citation type="submission" date="2020-07" db="EMBL/GenBank/DDBJ databases">
        <authorList>
            <person name="Ferguson B K."/>
        </authorList>
    </citation>
    <scope>NUCLEOTIDE SEQUENCE</scope>
    <source>
        <strain evidence="1">L06</strain>
    </source>
</reference>
<dbReference type="AlphaFoldDB" id="A0A6V7IVT5"/>
<dbReference type="Pfam" id="PF03564">
    <property type="entry name" value="DUF1759"/>
    <property type="match status" value="1"/>
</dbReference>